<dbReference type="GO" id="GO:0044423">
    <property type="term" value="C:virion component"/>
    <property type="evidence" value="ECO:0007669"/>
    <property type="project" value="UniProtKB-KW"/>
</dbReference>
<evidence type="ECO:0000256" key="6">
    <source>
        <dbReference type="ARBA" id="ARBA00023306"/>
    </source>
</evidence>
<evidence type="ECO:0000256" key="5">
    <source>
        <dbReference type="ARBA" id="ARBA00022844"/>
    </source>
</evidence>
<keyword evidence="4" id="KW-1048">Host nucleus</keyword>
<organism evidence="10">
    <name type="scientific">Caprine arthritis encephalitis virus</name>
    <name type="common">CAEV</name>
    <dbReference type="NCBI Taxonomy" id="11660"/>
    <lineage>
        <taxon>Viruses</taxon>
        <taxon>Riboviria</taxon>
        <taxon>Pararnavirae</taxon>
        <taxon>Artverviricota</taxon>
        <taxon>Revtraviricetes</taxon>
        <taxon>Ortervirales</taxon>
        <taxon>Retroviridae</taxon>
        <taxon>Orthoretrovirinae</taxon>
        <taxon>Lentivirus</taxon>
        <taxon>Lentivirus capartenc</taxon>
    </lineage>
</organism>
<evidence type="ECO:0000256" key="7">
    <source>
        <dbReference type="ARBA" id="ARBA00025242"/>
    </source>
</evidence>
<evidence type="ECO:0000256" key="4">
    <source>
        <dbReference type="ARBA" id="ARBA00022562"/>
    </source>
</evidence>
<comment type="function">
    <text evidence="7">Seems to function as a Vpr-like protein, since it mediates host cell cycle arrest in G2 phase. Cell cycle arrest creates a favorable environment for maximizing viral expression and production.</text>
</comment>
<organismHost>
    <name type="scientific">Capra hircus</name>
    <name type="common">Goat</name>
    <dbReference type="NCBI Taxonomy" id="9925"/>
</organismHost>
<comment type="subcellular location">
    <subcellularLocation>
        <location evidence="1">Host nucleus</location>
    </subcellularLocation>
    <subcellularLocation>
        <location evidence="2">Virion</location>
    </subcellularLocation>
</comment>
<dbReference type="EMBL" id="JF502416">
    <property type="protein sequence ID" value="AEF12555.1"/>
    <property type="molecule type" value="Genomic_DNA"/>
</dbReference>
<dbReference type="GO" id="GO:0042025">
    <property type="term" value="C:host cell nucleus"/>
    <property type="evidence" value="ECO:0007669"/>
    <property type="project" value="UniProtKB-SubCell"/>
</dbReference>
<sequence length="87" mass="10599">MEEQVPMGRELHEEEIRMRIFARERDCWQWTSVRVPNQILQMWLAMLKNGRNRSKVYKQMQKWMWRHPKAPVIRACGCRLCNPGWGT</sequence>
<keyword evidence="6" id="KW-0131">Cell cycle</keyword>
<accession>F6LY13</accession>
<proteinExistence type="predicted"/>
<evidence type="ECO:0000313" key="10">
    <source>
        <dbReference type="EMBL" id="AEF12555.1"/>
    </source>
</evidence>
<reference evidence="10" key="1">
    <citation type="journal article" date="2011" name="J. Gen. Virol.">
        <title>Characterization of new small ruminant lentivirus subtype B3 suggests animal trade within the Mediterranean Basin.</title>
        <authorList>
            <person name="Bertolotti L."/>
            <person name="Mazzei M."/>
            <person name="Puggioni G."/>
            <person name="Carrozza M.L."/>
            <person name="Dei Giudici S."/>
            <person name="Muz D."/>
            <person name="Juganaru M."/>
            <person name="Patta C."/>
            <person name="Tolari F."/>
            <person name="Rosati S."/>
        </authorList>
    </citation>
    <scope>NUCLEOTIDE SEQUENCE</scope>
    <source>
        <strain evidence="10">Fonni</strain>
    </source>
</reference>
<evidence type="ECO:0000256" key="2">
    <source>
        <dbReference type="ARBA" id="ARBA00004328"/>
    </source>
</evidence>
<evidence type="ECO:0000256" key="8">
    <source>
        <dbReference type="ARBA" id="ARBA00030533"/>
    </source>
</evidence>
<keyword evidence="5" id="KW-0946">Virion</keyword>
<dbReference type="InterPro" id="IPR004247">
    <property type="entry name" value="Lentiviral_Vpr-like"/>
</dbReference>
<evidence type="ECO:0000256" key="3">
    <source>
        <dbReference type="ARBA" id="ARBA00015077"/>
    </source>
</evidence>
<protein>
    <recommendedName>
        <fullName evidence="3">Probable Vpr-like protein</fullName>
    </recommendedName>
    <alternativeName>
        <fullName evidence="8">Protein S</fullName>
    </alternativeName>
    <alternativeName>
        <fullName evidence="9">Protein Tat</fullName>
    </alternativeName>
</protein>
<dbReference type="Pfam" id="PF02998">
    <property type="entry name" value="Lentiviral_Tat"/>
    <property type="match status" value="1"/>
</dbReference>
<evidence type="ECO:0000256" key="9">
    <source>
        <dbReference type="ARBA" id="ARBA00032894"/>
    </source>
</evidence>
<name>F6LY13_CAEV</name>
<evidence type="ECO:0000256" key="1">
    <source>
        <dbReference type="ARBA" id="ARBA00004147"/>
    </source>
</evidence>